<comment type="caution">
    <text evidence="2">The sequence shown here is derived from an EMBL/GenBank/DDBJ whole genome shotgun (WGS) entry which is preliminary data.</text>
</comment>
<proteinExistence type="predicted"/>
<keyword evidence="3" id="KW-1185">Reference proteome</keyword>
<keyword evidence="1" id="KW-1015">Disulfide bond</keyword>
<dbReference type="EMBL" id="VWZZ01000863">
    <property type="protein sequence ID" value="NXI90749.1"/>
    <property type="molecule type" value="Genomic_DNA"/>
</dbReference>
<organism evidence="2 3">
    <name type="scientific">Psophia crepitans</name>
    <name type="common">common trumpeter</name>
    <dbReference type="NCBI Taxonomy" id="54359"/>
    <lineage>
        <taxon>Eukaryota</taxon>
        <taxon>Metazoa</taxon>
        <taxon>Chordata</taxon>
        <taxon>Craniata</taxon>
        <taxon>Vertebrata</taxon>
        <taxon>Euteleostomi</taxon>
        <taxon>Archelosauria</taxon>
        <taxon>Archosauria</taxon>
        <taxon>Dinosauria</taxon>
        <taxon>Saurischia</taxon>
        <taxon>Theropoda</taxon>
        <taxon>Coelurosauria</taxon>
        <taxon>Aves</taxon>
        <taxon>Neognathae</taxon>
        <taxon>Neoaves</taxon>
        <taxon>Gruiformes</taxon>
        <taxon>Psophiidae</taxon>
        <taxon>Psophia</taxon>
    </lineage>
</organism>
<gene>
    <name evidence="2" type="primary">Ervv2_0</name>
    <name evidence="2" type="ORF">PSOCRE_R15502</name>
</gene>
<sequence length="84" mass="8906">LIPAVGVSKLEKAKVNVPGVIKKMGNVTSEAIKALETNKLSNVALQNRMTLSMMLASHEGVCAVANSSCCTYIDESGRISKDLK</sequence>
<name>A0A7K9X062_9GRUI</name>
<feature type="non-terminal residue" evidence="2">
    <location>
        <position position="1"/>
    </location>
</feature>
<dbReference type="PANTHER" id="PTHR10424:SF73">
    <property type="entry name" value="ENDOGENOUS RETROVIRUS GROUP FC1 ENV POLYPROTEIN-RELATED"/>
    <property type="match status" value="1"/>
</dbReference>
<evidence type="ECO:0000313" key="3">
    <source>
        <dbReference type="Proteomes" id="UP000587472"/>
    </source>
</evidence>
<protein>
    <submittedName>
        <fullName evidence="2">ERVV2 protein</fullName>
    </submittedName>
</protein>
<dbReference type="Gene3D" id="1.10.287.210">
    <property type="match status" value="1"/>
</dbReference>
<feature type="non-terminal residue" evidence="2">
    <location>
        <position position="84"/>
    </location>
</feature>
<dbReference type="Pfam" id="PF00429">
    <property type="entry name" value="TLV_coat"/>
    <property type="match status" value="1"/>
</dbReference>
<dbReference type="SUPFAM" id="SSF58069">
    <property type="entry name" value="Virus ectodomain"/>
    <property type="match status" value="1"/>
</dbReference>
<dbReference type="InterPro" id="IPR018154">
    <property type="entry name" value="TLV/ENV_coat_polyprotein"/>
</dbReference>
<accession>A0A7K9X062</accession>
<evidence type="ECO:0000313" key="2">
    <source>
        <dbReference type="EMBL" id="NXI90749.1"/>
    </source>
</evidence>
<dbReference type="PANTHER" id="PTHR10424">
    <property type="entry name" value="VIRAL ENVELOPE PROTEIN"/>
    <property type="match status" value="1"/>
</dbReference>
<dbReference type="AlphaFoldDB" id="A0A7K9X062"/>
<evidence type="ECO:0000256" key="1">
    <source>
        <dbReference type="ARBA" id="ARBA00023157"/>
    </source>
</evidence>
<reference evidence="2 3" key="1">
    <citation type="submission" date="2019-09" db="EMBL/GenBank/DDBJ databases">
        <title>Bird 10,000 Genomes (B10K) Project - Family phase.</title>
        <authorList>
            <person name="Zhang G."/>
        </authorList>
    </citation>
    <scope>NUCLEOTIDE SEQUENCE [LARGE SCALE GENOMIC DNA]</scope>
    <source>
        <strain evidence="2">B10K-DU-001-60</strain>
        <tissue evidence="2">Muscle</tissue>
    </source>
</reference>
<dbReference type="Proteomes" id="UP000587472">
    <property type="component" value="Unassembled WGS sequence"/>
</dbReference>